<gene>
    <name evidence="1" type="ORF">JZM60_01560</name>
</gene>
<evidence type="ECO:0000313" key="1">
    <source>
        <dbReference type="EMBL" id="QSV46010.1"/>
    </source>
</evidence>
<dbReference type="Proteomes" id="UP000663651">
    <property type="component" value="Chromosome"/>
</dbReference>
<organism evidence="1 2">
    <name type="scientific">Geobacter benzoatilyticus</name>
    <dbReference type="NCBI Taxonomy" id="2815309"/>
    <lineage>
        <taxon>Bacteria</taxon>
        <taxon>Pseudomonadati</taxon>
        <taxon>Thermodesulfobacteriota</taxon>
        <taxon>Desulfuromonadia</taxon>
        <taxon>Geobacterales</taxon>
        <taxon>Geobacteraceae</taxon>
        <taxon>Geobacter</taxon>
    </lineage>
</organism>
<keyword evidence="2" id="KW-1185">Reference proteome</keyword>
<name>A0ABX7Q4I3_9BACT</name>
<dbReference type="EMBL" id="CP071382">
    <property type="protein sequence ID" value="QSV46010.1"/>
    <property type="molecule type" value="Genomic_DNA"/>
</dbReference>
<dbReference type="RefSeq" id="WP_207163799.1">
    <property type="nucleotide sequence ID" value="NZ_CP071382.1"/>
</dbReference>
<proteinExistence type="predicted"/>
<sequence length="49" mass="5294">MPNAIIAIIAHTTIINTINNVIGFIPSQAGTPFSGVVSHKKKKEHSLQR</sequence>
<reference evidence="1 2" key="1">
    <citation type="submission" date="2021-03" db="EMBL/GenBank/DDBJ databases">
        <title>Geobacter metallireducens gen. nov. sp. nov., a microorganism capable of coupling the complete oxidation of organic compounds to the reduction of iron and other metals.</title>
        <authorList>
            <person name="Li Y."/>
        </authorList>
    </citation>
    <scope>NUCLEOTIDE SEQUENCE [LARGE SCALE GENOMIC DNA]</scope>
    <source>
        <strain evidence="1 2">Jerry-YX</strain>
    </source>
</reference>
<evidence type="ECO:0000313" key="2">
    <source>
        <dbReference type="Proteomes" id="UP000663651"/>
    </source>
</evidence>
<accession>A0ABX7Q4I3</accession>
<protein>
    <submittedName>
        <fullName evidence="1">Uncharacterized protein</fullName>
    </submittedName>
</protein>